<comment type="caution">
    <text evidence="1">The sequence shown here is derived from an EMBL/GenBank/DDBJ whole genome shotgun (WGS) entry which is preliminary data.</text>
</comment>
<dbReference type="AlphaFoldDB" id="A0A5B7DF92"/>
<dbReference type="OrthoDB" id="265776at2759"/>
<dbReference type="EMBL" id="VSRR010000816">
    <property type="protein sequence ID" value="MPC19924.1"/>
    <property type="molecule type" value="Genomic_DNA"/>
</dbReference>
<name>A0A5B7DF92_PORTR</name>
<gene>
    <name evidence="1" type="primary">USP32_0</name>
    <name evidence="1" type="ORF">E2C01_012853</name>
</gene>
<sequence>MGGKESKPISLSYEEAMKRVSDGEFTRLKDAYKRTATLNGAITKQAFIREVLGDGVPLQLAELYLDSMPMNLEHTLSGATCSASFRQLRVAIHLKFFISALVKYEILLIVSLSERISYEEFKEWLLSYPDATTVTRWLLAEPCHVSLSNDLETPTFYQTLAGVTHCESTAAHMMSLMLLWKRRTSWN</sequence>
<protein>
    <submittedName>
        <fullName evidence="1">Ubiquitin carboxyl-terminal hydrolase 32</fullName>
    </submittedName>
</protein>
<proteinExistence type="predicted"/>
<dbReference type="Proteomes" id="UP000324222">
    <property type="component" value="Unassembled WGS sequence"/>
</dbReference>
<organism evidence="1 2">
    <name type="scientific">Portunus trituberculatus</name>
    <name type="common">Swimming crab</name>
    <name type="synonym">Neptunus trituberculatus</name>
    <dbReference type="NCBI Taxonomy" id="210409"/>
    <lineage>
        <taxon>Eukaryota</taxon>
        <taxon>Metazoa</taxon>
        <taxon>Ecdysozoa</taxon>
        <taxon>Arthropoda</taxon>
        <taxon>Crustacea</taxon>
        <taxon>Multicrustacea</taxon>
        <taxon>Malacostraca</taxon>
        <taxon>Eumalacostraca</taxon>
        <taxon>Eucarida</taxon>
        <taxon>Decapoda</taxon>
        <taxon>Pleocyemata</taxon>
        <taxon>Brachyura</taxon>
        <taxon>Eubrachyura</taxon>
        <taxon>Portunoidea</taxon>
        <taxon>Portunidae</taxon>
        <taxon>Portuninae</taxon>
        <taxon>Portunus</taxon>
    </lineage>
</organism>
<keyword evidence="1" id="KW-0378">Hydrolase</keyword>
<accession>A0A5B7DF92</accession>
<evidence type="ECO:0000313" key="1">
    <source>
        <dbReference type="EMBL" id="MPC19924.1"/>
    </source>
</evidence>
<reference evidence="1 2" key="1">
    <citation type="submission" date="2019-05" db="EMBL/GenBank/DDBJ databases">
        <title>Another draft genome of Portunus trituberculatus and its Hox gene families provides insights of decapod evolution.</title>
        <authorList>
            <person name="Jeong J.-H."/>
            <person name="Song I."/>
            <person name="Kim S."/>
            <person name="Choi T."/>
            <person name="Kim D."/>
            <person name="Ryu S."/>
            <person name="Kim W."/>
        </authorList>
    </citation>
    <scope>NUCLEOTIDE SEQUENCE [LARGE SCALE GENOMIC DNA]</scope>
    <source>
        <tissue evidence="1">Muscle</tissue>
    </source>
</reference>
<keyword evidence="2" id="KW-1185">Reference proteome</keyword>
<dbReference type="GO" id="GO:0016787">
    <property type="term" value="F:hydrolase activity"/>
    <property type="evidence" value="ECO:0007669"/>
    <property type="project" value="UniProtKB-KW"/>
</dbReference>
<evidence type="ECO:0000313" key="2">
    <source>
        <dbReference type="Proteomes" id="UP000324222"/>
    </source>
</evidence>